<keyword evidence="1" id="KW-0472">Membrane</keyword>
<accession>A0A1H1MM69</accession>
<proteinExistence type="predicted"/>
<keyword evidence="1" id="KW-1133">Transmembrane helix</keyword>
<feature type="transmembrane region" description="Helical" evidence="1">
    <location>
        <begin position="84"/>
        <end position="102"/>
    </location>
</feature>
<feature type="transmembrane region" description="Helical" evidence="1">
    <location>
        <begin position="53"/>
        <end position="72"/>
    </location>
</feature>
<feature type="transmembrane region" description="Helical" evidence="1">
    <location>
        <begin position="114"/>
        <end position="132"/>
    </location>
</feature>
<evidence type="ECO:0000313" key="3">
    <source>
        <dbReference type="Proteomes" id="UP000199649"/>
    </source>
</evidence>
<protein>
    <submittedName>
        <fullName evidence="2">Uncharacterized protein</fullName>
    </submittedName>
</protein>
<feature type="transmembrane region" description="Helical" evidence="1">
    <location>
        <begin position="171"/>
        <end position="192"/>
    </location>
</feature>
<evidence type="ECO:0000313" key="2">
    <source>
        <dbReference type="EMBL" id="SDR87485.1"/>
    </source>
</evidence>
<gene>
    <name evidence="2" type="ORF">SAMN04489719_1015</name>
</gene>
<dbReference type="RefSeq" id="WP_092666005.1">
    <property type="nucleotide sequence ID" value="NZ_LT629734.1"/>
</dbReference>
<organism evidence="2 3">
    <name type="scientific">Agrococcus carbonis</name>
    <dbReference type="NCBI Taxonomy" id="684552"/>
    <lineage>
        <taxon>Bacteria</taxon>
        <taxon>Bacillati</taxon>
        <taxon>Actinomycetota</taxon>
        <taxon>Actinomycetes</taxon>
        <taxon>Micrococcales</taxon>
        <taxon>Microbacteriaceae</taxon>
        <taxon>Agrococcus</taxon>
    </lineage>
</organism>
<dbReference type="OrthoDB" id="3825761at2"/>
<keyword evidence="3" id="KW-1185">Reference proteome</keyword>
<name>A0A1H1MM69_9MICO</name>
<keyword evidence="1" id="KW-0812">Transmembrane</keyword>
<reference evidence="3" key="1">
    <citation type="submission" date="2016-10" db="EMBL/GenBank/DDBJ databases">
        <authorList>
            <person name="Varghese N."/>
            <person name="Submissions S."/>
        </authorList>
    </citation>
    <scope>NUCLEOTIDE SEQUENCE [LARGE SCALE GENOMIC DNA]</scope>
    <source>
        <strain evidence="3">DSM 22965</strain>
    </source>
</reference>
<dbReference type="Proteomes" id="UP000199649">
    <property type="component" value="Chromosome I"/>
</dbReference>
<sequence length="202" mass="20175">MGAQVRPTARQGLRSDDARAAAAGAAAGFVWIGALRVWMAMLVGPESTVTWRTGPFVLLPGTLIGAAHGVAAGRRAHGDRVPPAARWSLVLFAAPLLLPGAVRKLVTTGIGSGALVPPAVMAASGAALRPAFADAHPRARRVGAVVGALAVVGGTIGGAATKSLGRPARGALVGLLGTGLMVLAGAAAPLAYDRPRTRVTPR</sequence>
<dbReference type="AlphaFoldDB" id="A0A1H1MM69"/>
<dbReference type="EMBL" id="LT629734">
    <property type="protein sequence ID" value="SDR87485.1"/>
    <property type="molecule type" value="Genomic_DNA"/>
</dbReference>
<evidence type="ECO:0000256" key="1">
    <source>
        <dbReference type="SAM" id="Phobius"/>
    </source>
</evidence>
<feature type="transmembrane region" description="Helical" evidence="1">
    <location>
        <begin position="144"/>
        <end position="165"/>
    </location>
</feature>
<feature type="transmembrane region" description="Helical" evidence="1">
    <location>
        <begin position="20"/>
        <end position="41"/>
    </location>
</feature>